<reference evidence="1" key="1">
    <citation type="submission" date="2019-10" db="EMBL/GenBank/DDBJ databases">
        <authorList>
            <consortium name="DOE Joint Genome Institute"/>
            <person name="Kuo A."/>
            <person name="Miyauchi S."/>
            <person name="Kiss E."/>
            <person name="Drula E."/>
            <person name="Kohler A."/>
            <person name="Sanchez-Garcia M."/>
            <person name="Andreopoulos B."/>
            <person name="Barry K.W."/>
            <person name="Bonito G."/>
            <person name="Buee M."/>
            <person name="Carver A."/>
            <person name="Chen C."/>
            <person name="Cichocki N."/>
            <person name="Clum A."/>
            <person name="Culley D."/>
            <person name="Crous P.W."/>
            <person name="Fauchery L."/>
            <person name="Girlanda M."/>
            <person name="Hayes R."/>
            <person name="Keri Z."/>
            <person name="Labutti K."/>
            <person name="Lipzen A."/>
            <person name="Lombard V."/>
            <person name="Magnuson J."/>
            <person name="Maillard F."/>
            <person name="Morin E."/>
            <person name="Murat C."/>
            <person name="Nolan M."/>
            <person name="Ohm R."/>
            <person name="Pangilinan J."/>
            <person name="Pereira M."/>
            <person name="Perotto S."/>
            <person name="Peter M."/>
            <person name="Riley R."/>
            <person name="Sitrit Y."/>
            <person name="Stielow B."/>
            <person name="Szollosi G."/>
            <person name="Zifcakova L."/>
            <person name="Stursova M."/>
            <person name="Spatafora J.W."/>
            <person name="Tedersoo L."/>
            <person name="Vaario L.-M."/>
            <person name="Yamada A."/>
            <person name="Yan M."/>
            <person name="Wang P."/>
            <person name="Xu J."/>
            <person name="Bruns T."/>
            <person name="Baldrian P."/>
            <person name="Vilgalys R."/>
            <person name="Henrissat B."/>
            <person name="Grigoriev I.V."/>
            <person name="Hibbett D."/>
            <person name="Nagy L.G."/>
            <person name="Martin F.M."/>
        </authorList>
    </citation>
    <scope>NUCLEOTIDE SEQUENCE</scope>
    <source>
        <strain evidence="1">P2</strain>
    </source>
</reference>
<reference evidence="1" key="2">
    <citation type="journal article" date="2020" name="Nat. Commun.">
        <title>Large-scale genome sequencing of mycorrhizal fungi provides insights into the early evolution of symbiotic traits.</title>
        <authorList>
            <person name="Miyauchi S."/>
            <person name="Kiss E."/>
            <person name="Kuo A."/>
            <person name="Drula E."/>
            <person name="Kohler A."/>
            <person name="Sanchez-Garcia M."/>
            <person name="Morin E."/>
            <person name="Andreopoulos B."/>
            <person name="Barry K.W."/>
            <person name="Bonito G."/>
            <person name="Buee M."/>
            <person name="Carver A."/>
            <person name="Chen C."/>
            <person name="Cichocki N."/>
            <person name="Clum A."/>
            <person name="Culley D."/>
            <person name="Crous P.W."/>
            <person name="Fauchery L."/>
            <person name="Girlanda M."/>
            <person name="Hayes R.D."/>
            <person name="Keri Z."/>
            <person name="LaButti K."/>
            <person name="Lipzen A."/>
            <person name="Lombard V."/>
            <person name="Magnuson J."/>
            <person name="Maillard F."/>
            <person name="Murat C."/>
            <person name="Nolan M."/>
            <person name="Ohm R.A."/>
            <person name="Pangilinan J."/>
            <person name="Pereira M.F."/>
            <person name="Perotto S."/>
            <person name="Peter M."/>
            <person name="Pfister S."/>
            <person name="Riley R."/>
            <person name="Sitrit Y."/>
            <person name="Stielow J.B."/>
            <person name="Szollosi G."/>
            <person name="Zifcakova L."/>
            <person name="Stursova M."/>
            <person name="Spatafora J.W."/>
            <person name="Tedersoo L."/>
            <person name="Vaario L.M."/>
            <person name="Yamada A."/>
            <person name="Yan M."/>
            <person name="Wang P."/>
            <person name="Xu J."/>
            <person name="Bruns T."/>
            <person name="Baldrian P."/>
            <person name="Vilgalys R."/>
            <person name="Dunand C."/>
            <person name="Henrissat B."/>
            <person name="Grigoriev I.V."/>
            <person name="Hibbett D."/>
            <person name="Nagy L.G."/>
            <person name="Martin F.M."/>
        </authorList>
    </citation>
    <scope>NUCLEOTIDE SEQUENCE</scope>
    <source>
        <strain evidence="1">P2</strain>
    </source>
</reference>
<name>A0ACB6ZV95_THEGA</name>
<evidence type="ECO:0000313" key="1">
    <source>
        <dbReference type="EMBL" id="KAF9653467.1"/>
    </source>
</evidence>
<gene>
    <name evidence="1" type="ORF">BDM02DRAFT_3087414</name>
</gene>
<dbReference type="Proteomes" id="UP000886501">
    <property type="component" value="Unassembled WGS sequence"/>
</dbReference>
<accession>A0ACB6ZV95</accession>
<keyword evidence="2" id="KW-1185">Reference proteome</keyword>
<dbReference type="EMBL" id="MU117964">
    <property type="protein sequence ID" value="KAF9653467.1"/>
    <property type="molecule type" value="Genomic_DNA"/>
</dbReference>
<sequence length="1062" mass="118907">MQSENAACQSANLGLDSITLGQLRSMVSSAPKPKQASYDFRYDDEDTVLSEIDEFYSYVEMPQVAENLKAWEGSFSGGWTRSPVSQRKAHVEVLIEGLEHRDAEIRFTNARRLLYVLQGTFAETSSPEDQLHWIFENCKVVRGANGLPNIVEAMKIASSKHDLLCSLSEQDAAHFQISAQDRADILEEVTTELSVYLGMLYHIVEVFKGHDDFADELISLDPPLPVYLISIVSGLRDKSAKGYPVKKLLLVLWKTLLACCGGMKDLYRVKKLAREVAGLPPVPEEGISIKSTPLDIEIFRQETSVKYPTFTSPPDPFTVTAPTPSIITPSKLAEAFSPIPVRHHYEHDVDADMQNNPHGFHPGGHQHPGGMQFRPGVPQPATPAPSPPPSPKPNKQKYQTDQNRPFLFPFSRRATYGGYRDARDGRLVPFAIDEADRLYHRHMYVSLSLWQMWRAREECMSVESGLDFMPGSEVIADSKPQQSSLLPDVVLLDAKIAEVEIALKKADSNSERRKAKERKEDLMRLKRVEQIYAAVLPFLPGWVMVLLKLLLATVSATTNQQQPANPNGFPPGMLSPAQEQPPMPPPSIDEIDVIRHREITSKAVSAIILLTLKWFKVSHVMKFHHLGQHLLDTNCLLLILKMFGLQEVSVSVASKADAPENNFFQFCQLHFSHNPPAMRPEDHMLKPPRQAVVKTTILPNGQKHEEEMDLLTDFSWRNFFATINFAKIMQKLSKHRSHRIRMMVQYKSSAVLKRILKVQHPVLQLHVLKLIKSQVPFCGRKWRQSNMQVITAIYLNCRPDLRDEWLGGNEVDDLAEAQKTHHHRSMSISQHLDGLQPGPEIAGLIRPVGTPNVVEADVFPPLRAQAPDPNIFLPYITEDIAFEEEYEEYLSDLGWHDEPTTPHPDNIQNGGQPQSAWHRLQVPEFATDIGDGISDSESIVSIGELGDDARMDGGREDGSVPDENRNNWEHMSPKTMAALAKSPATTRRSSSGSGLRPVLPFDLDRDEGSAVDDDQEQELGPVPRDAPGPFVGAGVDEVEAAYGCVFTLLVVGSRVLKAFFRV</sequence>
<evidence type="ECO:0000313" key="2">
    <source>
        <dbReference type="Proteomes" id="UP000886501"/>
    </source>
</evidence>
<protein>
    <submittedName>
        <fullName evidence="1">N1221-domain-containing protein</fullName>
    </submittedName>
</protein>
<proteinExistence type="predicted"/>
<organism evidence="1 2">
    <name type="scientific">Thelephora ganbajun</name>
    <name type="common">Ganba fungus</name>
    <dbReference type="NCBI Taxonomy" id="370292"/>
    <lineage>
        <taxon>Eukaryota</taxon>
        <taxon>Fungi</taxon>
        <taxon>Dikarya</taxon>
        <taxon>Basidiomycota</taxon>
        <taxon>Agaricomycotina</taxon>
        <taxon>Agaricomycetes</taxon>
        <taxon>Thelephorales</taxon>
        <taxon>Thelephoraceae</taxon>
        <taxon>Thelephora</taxon>
    </lineage>
</organism>
<comment type="caution">
    <text evidence="1">The sequence shown here is derived from an EMBL/GenBank/DDBJ whole genome shotgun (WGS) entry which is preliminary data.</text>
</comment>